<protein>
    <submittedName>
        <fullName evidence="8">Unannotated protein</fullName>
    </submittedName>
</protein>
<dbReference type="InterPro" id="IPR008286">
    <property type="entry name" value="Prn/Lys/Arg_de-COase_C"/>
</dbReference>
<dbReference type="EMBL" id="CAFBLZ010000087">
    <property type="protein sequence ID" value="CAB4887326.1"/>
    <property type="molecule type" value="Genomic_DNA"/>
</dbReference>
<dbReference type="Gene3D" id="3.40.640.10">
    <property type="entry name" value="Type I PLP-dependent aspartate aminotransferase-like (Major domain)"/>
    <property type="match status" value="1"/>
</dbReference>
<dbReference type="Pfam" id="PF01276">
    <property type="entry name" value="OKR_DC_1"/>
    <property type="match status" value="1"/>
</dbReference>
<evidence type="ECO:0000256" key="4">
    <source>
        <dbReference type="ARBA" id="ARBA00022898"/>
    </source>
</evidence>
<evidence type="ECO:0000259" key="6">
    <source>
        <dbReference type="Pfam" id="PF01276"/>
    </source>
</evidence>
<evidence type="ECO:0000259" key="7">
    <source>
        <dbReference type="Pfam" id="PF03711"/>
    </source>
</evidence>
<evidence type="ECO:0000256" key="2">
    <source>
        <dbReference type="ARBA" id="ARBA00010671"/>
    </source>
</evidence>
<feature type="domain" description="Orn/Lys/Arg decarboxylases family 1 pyridoxal-P attachment site" evidence="6">
    <location>
        <begin position="9"/>
        <end position="297"/>
    </location>
</feature>
<keyword evidence="3" id="KW-0210">Decarboxylase</keyword>
<dbReference type="InterPro" id="IPR052357">
    <property type="entry name" value="Orn_Lys_Arg_decarboxylase-I"/>
</dbReference>
<evidence type="ECO:0000256" key="1">
    <source>
        <dbReference type="ARBA" id="ARBA00001933"/>
    </source>
</evidence>
<dbReference type="InterPro" id="IPR036633">
    <property type="entry name" value="Prn/Lys/Arg_de-COase_C_sf"/>
</dbReference>
<evidence type="ECO:0000256" key="5">
    <source>
        <dbReference type="ARBA" id="ARBA00023239"/>
    </source>
</evidence>
<dbReference type="Pfam" id="PF03711">
    <property type="entry name" value="OKR_DC_1_C"/>
    <property type="match status" value="1"/>
</dbReference>
<keyword evidence="4" id="KW-0663">Pyridoxal phosphate</keyword>
<dbReference type="InterPro" id="IPR000310">
    <property type="entry name" value="Orn/Lys/Arg_deCO2ase_major_dom"/>
</dbReference>
<dbReference type="SUPFAM" id="SSF53383">
    <property type="entry name" value="PLP-dependent transferases"/>
    <property type="match status" value="1"/>
</dbReference>
<reference evidence="8" key="1">
    <citation type="submission" date="2020-05" db="EMBL/GenBank/DDBJ databases">
        <authorList>
            <person name="Chiriac C."/>
            <person name="Salcher M."/>
            <person name="Ghai R."/>
            <person name="Kavagutti S V."/>
        </authorList>
    </citation>
    <scope>NUCLEOTIDE SEQUENCE</scope>
</reference>
<dbReference type="GO" id="GO:0016831">
    <property type="term" value="F:carboxy-lyase activity"/>
    <property type="evidence" value="ECO:0007669"/>
    <property type="project" value="UniProtKB-KW"/>
</dbReference>
<dbReference type="Gene3D" id="3.90.100.10">
    <property type="entry name" value="Orn/Lys/Arg decarboxylase, C-terminal domain"/>
    <property type="match status" value="1"/>
</dbReference>
<organism evidence="8">
    <name type="scientific">freshwater metagenome</name>
    <dbReference type="NCBI Taxonomy" id="449393"/>
    <lineage>
        <taxon>unclassified sequences</taxon>
        <taxon>metagenomes</taxon>
        <taxon>ecological metagenomes</taxon>
    </lineage>
</organism>
<comment type="cofactor">
    <cofactor evidence="1">
        <name>pyridoxal 5'-phosphate</name>
        <dbReference type="ChEBI" id="CHEBI:597326"/>
    </cofactor>
</comment>
<gene>
    <name evidence="8" type="ORF">UFOPK3482_00962</name>
</gene>
<evidence type="ECO:0000313" key="8">
    <source>
        <dbReference type="EMBL" id="CAB4887326.1"/>
    </source>
</evidence>
<comment type="similarity">
    <text evidence="2">Belongs to the Orn/Lys/Arg decarboxylase class-I family.</text>
</comment>
<accession>A0A6J7EVZ5</accession>
<name>A0A6J7EVZ5_9ZZZZ</name>
<keyword evidence="5" id="KW-0456">Lyase</keyword>
<dbReference type="PANTHER" id="PTHR43277:SF4">
    <property type="entry name" value="ARGININE DECARBOXYLASE"/>
    <property type="match status" value="1"/>
</dbReference>
<dbReference type="SUPFAM" id="SSF55904">
    <property type="entry name" value="Ornithine decarboxylase C-terminal domain"/>
    <property type="match status" value="1"/>
</dbReference>
<evidence type="ECO:0000256" key="3">
    <source>
        <dbReference type="ARBA" id="ARBA00022793"/>
    </source>
</evidence>
<dbReference type="AlphaFoldDB" id="A0A6J7EVZ5"/>
<proteinExistence type="inferred from homology"/>
<dbReference type="InterPro" id="IPR015424">
    <property type="entry name" value="PyrdxlP-dep_Trfase"/>
</dbReference>
<dbReference type="InterPro" id="IPR015421">
    <property type="entry name" value="PyrdxlP-dep_Trfase_major"/>
</dbReference>
<sequence length="477" mass="50875">MSELRDSAPLLDAYLSYFQSPRTPFTIPGHKQKASRLDSGLGAVVDGDTPLYGGLDEIKLTNQTLKKAEKLAAEFWGADFARFSTGGSTHANQAIVLALGAPGDKVAVSRTAHRSILSALVLAGLEPVWMSPEIDTSTGVPTGIGIKELEKALAEKPIAVLLTEPGYLGTLSDLSVLISAAHKVSVPVIFDAAWGGHFGFHSDLPQHALQLGADALITSVHKALPGYSASALLLAQGKFLNLDRIEQSFETTHTTSPAGAPLASIDGVRALLQTRGEELINNLLHNVENFKKVVQSEFALPIFLYPNDFPDGRFDASKIVLRVQQLGAPGVEIERDLQAAGIRVEMADNDTIVFLATLADMPADFEKLADALIPILKRRQSQRRESSTALSWSVVPQRGISMRDAYFAKTEMVPADKASGRISADLIAPYPPGVAVVAPGEILTEQILVGLAASKAAGVRIAYATDASLATYRVVIN</sequence>
<feature type="domain" description="Orn/Lys/Arg decarboxylase C-terminal" evidence="7">
    <location>
        <begin position="403"/>
        <end position="446"/>
    </location>
</feature>
<dbReference type="PANTHER" id="PTHR43277">
    <property type="entry name" value="ARGININE DECARBOXYLASE"/>
    <property type="match status" value="1"/>
</dbReference>